<dbReference type="InterPro" id="IPR001233">
    <property type="entry name" value="RtcB"/>
</dbReference>
<dbReference type="EC" id="6.5.1.8" evidence="2"/>
<evidence type="ECO:0000313" key="10">
    <source>
        <dbReference type="EMBL" id="GAA4418910.1"/>
    </source>
</evidence>
<protein>
    <recommendedName>
        <fullName evidence="2">3'-phosphate/5'-hydroxy nucleic acid ligase</fullName>
        <ecNumber evidence="2">6.5.1.8</ecNumber>
    </recommendedName>
</protein>
<accession>A0ABP8KYY7</accession>
<organism evidence="10 11">
    <name type="scientific">Nibrella viscosa</name>
    <dbReference type="NCBI Taxonomy" id="1084524"/>
    <lineage>
        <taxon>Bacteria</taxon>
        <taxon>Pseudomonadati</taxon>
        <taxon>Bacteroidota</taxon>
        <taxon>Cytophagia</taxon>
        <taxon>Cytophagales</taxon>
        <taxon>Spirosomataceae</taxon>
        <taxon>Nibrella</taxon>
    </lineage>
</organism>
<dbReference type="InterPro" id="IPR052915">
    <property type="entry name" value="RtcB-like"/>
</dbReference>
<reference evidence="11" key="1">
    <citation type="journal article" date="2019" name="Int. J. Syst. Evol. Microbiol.">
        <title>The Global Catalogue of Microorganisms (GCM) 10K type strain sequencing project: providing services to taxonomists for standard genome sequencing and annotation.</title>
        <authorList>
            <consortium name="The Broad Institute Genomics Platform"/>
            <consortium name="The Broad Institute Genome Sequencing Center for Infectious Disease"/>
            <person name="Wu L."/>
            <person name="Ma J."/>
        </authorList>
    </citation>
    <scope>NUCLEOTIDE SEQUENCE [LARGE SCALE GENOMIC DNA]</scope>
    <source>
        <strain evidence="11">JCM 17925</strain>
    </source>
</reference>
<keyword evidence="6" id="KW-0692">RNA repair</keyword>
<dbReference type="EMBL" id="BAABHB010000017">
    <property type="protein sequence ID" value="GAA4418910.1"/>
    <property type="molecule type" value="Genomic_DNA"/>
</dbReference>
<evidence type="ECO:0000256" key="7">
    <source>
        <dbReference type="ARBA" id="ARBA00023134"/>
    </source>
</evidence>
<comment type="caution">
    <text evidence="10">The sequence shown here is derived from an EMBL/GenBank/DDBJ whole genome shotgun (WGS) entry which is preliminary data.</text>
</comment>
<dbReference type="GO" id="GO:0016874">
    <property type="term" value="F:ligase activity"/>
    <property type="evidence" value="ECO:0007669"/>
    <property type="project" value="UniProtKB-KW"/>
</dbReference>
<evidence type="ECO:0000256" key="5">
    <source>
        <dbReference type="ARBA" id="ARBA00022741"/>
    </source>
</evidence>
<comment type="catalytic activity">
    <reaction evidence="9">
        <text>a 3'-end 3'-phospho-ribonucleotide-RNA + a 5'-end dephospho-ribonucleoside-RNA + GTP = a ribonucleotidyl-ribonucleotide-RNA + GMP + diphosphate</text>
        <dbReference type="Rhea" id="RHEA:68076"/>
        <dbReference type="Rhea" id="RHEA-COMP:10463"/>
        <dbReference type="Rhea" id="RHEA-COMP:13936"/>
        <dbReference type="Rhea" id="RHEA-COMP:17355"/>
        <dbReference type="ChEBI" id="CHEBI:33019"/>
        <dbReference type="ChEBI" id="CHEBI:37565"/>
        <dbReference type="ChEBI" id="CHEBI:58115"/>
        <dbReference type="ChEBI" id="CHEBI:83062"/>
        <dbReference type="ChEBI" id="CHEBI:138284"/>
        <dbReference type="ChEBI" id="CHEBI:173118"/>
        <dbReference type="EC" id="6.5.1.8"/>
    </reaction>
</comment>
<evidence type="ECO:0000256" key="1">
    <source>
        <dbReference type="ARBA" id="ARBA00001936"/>
    </source>
</evidence>
<name>A0ABP8KYY7_9BACT</name>
<evidence type="ECO:0000256" key="9">
    <source>
        <dbReference type="ARBA" id="ARBA00047746"/>
    </source>
</evidence>
<keyword evidence="5" id="KW-0547">Nucleotide-binding</keyword>
<sequence length="313" mass="36069">MDTTHKMEVINYSAEPLNKVFGWLPHDLEAERVIFFPDACPGKSPLPTGTVVFTKQENWRKFAISDCGCGMLLCEANLTREEFQREKWDRIYYDIQANKNKLGDLGSGNHFLDALESYTDDKLYFLIHTGSRNESKLVDDLVDQPKKFDTKFYDVCKWAKDNRFAIFKILEKYFGRLNLILDKNHNHFEHADDGVIIRKGAVKVTPGEQTVVPSNMNGDVVLISATEEVERTYHSLCHGTGRVMSRSEAKEFAATFDYDELRRRIYIPEMIANDNIKTDAPFCYRDLDSCLALIDNLIIIDKRFSVFAYLGQM</sequence>
<keyword evidence="8" id="KW-0464">Manganese</keyword>
<proteinExistence type="predicted"/>
<evidence type="ECO:0000256" key="8">
    <source>
        <dbReference type="ARBA" id="ARBA00023211"/>
    </source>
</evidence>
<keyword evidence="7" id="KW-0342">GTP-binding</keyword>
<evidence type="ECO:0000256" key="4">
    <source>
        <dbReference type="ARBA" id="ARBA00022723"/>
    </source>
</evidence>
<evidence type="ECO:0000256" key="2">
    <source>
        <dbReference type="ARBA" id="ARBA00012726"/>
    </source>
</evidence>
<dbReference type="InterPro" id="IPR036025">
    <property type="entry name" value="RtcB-like_sf"/>
</dbReference>
<keyword evidence="4" id="KW-0479">Metal-binding</keyword>
<dbReference type="PANTHER" id="PTHR43749">
    <property type="entry name" value="RNA-SPLICING LIGASE RTCB"/>
    <property type="match status" value="1"/>
</dbReference>
<keyword evidence="3 10" id="KW-0436">Ligase</keyword>
<dbReference type="Proteomes" id="UP001500936">
    <property type="component" value="Unassembled WGS sequence"/>
</dbReference>
<dbReference type="Gene3D" id="3.90.1860.10">
    <property type="entry name" value="tRNA-splicing ligase RtcB"/>
    <property type="match status" value="1"/>
</dbReference>
<evidence type="ECO:0000256" key="3">
    <source>
        <dbReference type="ARBA" id="ARBA00022598"/>
    </source>
</evidence>
<gene>
    <name evidence="10" type="ORF">GCM10023187_52790</name>
</gene>
<dbReference type="SUPFAM" id="SSF103365">
    <property type="entry name" value="Hypothetical protein PH1602"/>
    <property type="match status" value="1"/>
</dbReference>
<evidence type="ECO:0000256" key="6">
    <source>
        <dbReference type="ARBA" id="ARBA00022800"/>
    </source>
</evidence>
<evidence type="ECO:0000313" key="11">
    <source>
        <dbReference type="Proteomes" id="UP001500936"/>
    </source>
</evidence>
<comment type="cofactor">
    <cofactor evidence="1">
        <name>Mn(2+)</name>
        <dbReference type="ChEBI" id="CHEBI:29035"/>
    </cofactor>
</comment>
<dbReference type="PANTHER" id="PTHR43749:SF2">
    <property type="entry name" value="RNA-SPLICING LIGASE RTCB"/>
    <property type="match status" value="1"/>
</dbReference>
<dbReference type="Pfam" id="PF01139">
    <property type="entry name" value="RtcB"/>
    <property type="match status" value="1"/>
</dbReference>
<keyword evidence="11" id="KW-1185">Reference proteome</keyword>